<proteinExistence type="predicted"/>
<accession>W9YFB3</accession>
<dbReference type="GeneID" id="19164267"/>
<reference evidence="2 3" key="1">
    <citation type="submission" date="2013-03" db="EMBL/GenBank/DDBJ databases">
        <title>The Genome Sequence of Capronia epimyces CBS 606.96.</title>
        <authorList>
            <consortium name="The Broad Institute Genomics Platform"/>
            <person name="Cuomo C."/>
            <person name="de Hoog S."/>
            <person name="Gorbushina A."/>
            <person name="Walker B."/>
            <person name="Young S.K."/>
            <person name="Zeng Q."/>
            <person name="Gargeya S."/>
            <person name="Fitzgerald M."/>
            <person name="Haas B."/>
            <person name="Abouelleil A."/>
            <person name="Allen A.W."/>
            <person name="Alvarado L."/>
            <person name="Arachchi H.M."/>
            <person name="Berlin A.M."/>
            <person name="Chapman S.B."/>
            <person name="Gainer-Dewar J."/>
            <person name="Goldberg J."/>
            <person name="Griggs A."/>
            <person name="Gujja S."/>
            <person name="Hansen M."/>
            <person name="Howarth C."/>
            <person name="Imamovic A."/>
            <person name="Ireland A."/>
            <person name="Larimer J."/>
            <person name="McCowan C."/>
            <person name="Murphy C."/>
            <person name="Pearson M."/>
            <person name="Poon T.W."/>
            <person name="Priest M."/>
            <person name="Roberts A."/>
            <person name="Saif S."/>
            <person name="Shea T."/>
            <person name="Sisk P."/>
            <person name="Sykes S."/>
            <person name="Wortman J."/>
            <person name="Nusbaum C."/>
            <person name="Birren B."/>
        </authorList>
    </citation>
    <scope>NUCLEOTIDE SEQUENCE [LARGE SCALE GENOMIC DNA]</scope>
    <source>
        <strain evidence="2 3">CBS 606.96</strain>
    </source>
</reference>
<feature type="region of interest" description="Disordered" evidence="1">
    <location>
        <begin position="1"/>
        <end position="21"/>
    </location>
</feature>
<evidence type="ECO:0000313" key="3">
    <source>
        <dbReference type="Proteomes" id="UP000019478"/>
    </source>
</evidence>
<comment type="caution">
    <text evidence="2">The sequence shown here is derived from an EMBL/GenBank/DDBJ whole genome shotgun (WGS) entry which is preliminary data.</text>
</comment>
<dbReference type="EMBL" id="AMGY01000001">
    <property type="protein sequence ID" value="EXJ91577.1"/>
    <property type="molecule type" value="Genomic_DNA"/>
</dbReference>
<dbReference type="HOGENOM" id="CLU_2838043_0_0_1"/>
<evidence type="ECO:0000313" key="2">
    <source>
        <dbReference type="EMBL" id="EXJ91577.1"/>
    </source>
</evidence>
<feature type="non-terminal residue" evidence="2">
    <location>
        <position position="1"/>
    </location>
</feature>
<organism evidence="2 3">
    <name type="scientific">Capronia epimyces CBS 606.96</name>
    <dbReference type="NCBI Taxonomy" id="1182542"/>
    <lineage>
        <taxon>Eukaryota</taxon>
        <taxon>Fungi</taxon>
        <taxon>Dikarya</taxon>
        <taxon>Ascomycota</taxon>
        <taxon>Pezizomycotina</taxon>
        <taxon>Eurotiomycetes</taxon>
        <taxon>Chaetothyriomycetidae</taxon>
        <taxon>Chaetothyriales</taxon>
        <taxon>Herpotrichiellaceae</taxon>
        <taxon>Capronia</taxon>
    </lineage>
</organism>
<dbReference type="RefSeq" id="XP_007728467.1">
    <property type="nucleotide sequence ID" value="XM_007730277.1"/>
</dbReference>
<evidence type="ECO:0000256" key="1">
    <source>
        <dbReference type="SAM" id="MobiDB-lite"/>
    </source>
</evidence>
<keyword evidence="3" id="KW-1185">Reference proteome</keyword>
<gene>
    <name evidence="2" type="ORF">A1O3_00125</name>
</gene>
<sequence>VHSRKHYDAYSESPRVQEHSKSTYQLKMERVYGTPLSKIRPGKEQPTEAVDEYITPHNLSFPSSIV</sequence>
<protein>
    <submittedName>
        <fullName evidence="2">Uncharacterized protein</fullName>
    </submittedName>
</protein>
<dbReference type="Proteomes" id="UP000019478">
    <property type="component" value="Unassembled WGS sequence"/>
</dbReference>
<dbReference type="OrthoDB" id="2906425at2759"/>
<name>W9YFB3_9EURO</name>
<dbReference type="AlphaFoldDB" id="W9YFB3"/>